<keyword evidence="2" id="KW-1185">Reference proteome</keyword>
<dbReference type="RefSeq" id="WP_083050079.1">
    <property type="nucleotide sequence ID" value="NZ_AP022575.1"/>
</dbReference>
<dbReference type="AlphaFoldDB" id="A0A7I7MYE3"/>
<dbReference type="InterPro" id="IPR040570">
    <property type="entry name" value="LAL_C2"/>
</dbReference>
<organism evidence="1 2">
    <name type="scientific">Mycobacterium shinjukuense</name>
    <dbReference type="NCBI Taxonomy" id="398694"/>
    <lineage>
        <taxon>Bacteria</taxon>
        <taxon>Bacillati</taxon>
        <taxon>Actinomycetota</taxon>
        <taxon>Actinomycetes</taxon>
        <taxon>Mycobacteriales</taxon>
        <taxon>Mycobacteriaceae</taxon>
        <taxon>Mycobacterium</taxon>
    </lineage>
</organism>
<dbReference type="KEGG" id="mshj:MSHI_40750"/>
<protein>
    <submittedName>
        <fullName evidence="1">Uncharacterized protein</fullName>
    </submittedName>
</protein>
<dbReference type="InterPro" id="IPR052032">
    <property type="entry name" value="ATP-dep_AA_Ligase"/>
</dbReference>
<dbReference type="GO" id="GO:0005524">
    <property type="term" value="F:ATP binding"/>
    <property type="evidence" value="ECO:0007669"/>
    <property type="project" value="UniProtKB-UniRule"/>
</dbReference>
<sequence length="438" mass="47704">MIVVLSACRPRLEDHLTKRGEEIIAIIPESIREARESAHPGYPIRTVEHFDDYTTLAGLAVELEALGVTAVATIDEPCVRAAAFLRGLLDVPGQDHNSAVACTDKWMMKRRLSAAGIPVAEHRLVRNAWQIRAFLDETAADIVVKPRYGFATINTHRVSRDNVEQLASAGAFDPPAGLPEWIHATSLVADIGRVGCLAERFVDVVGEYHCELLRHEDAEVHCLAARYFTPVLSNHAYGSVFLDPDSDEAIRVCELTRAAASALGLTHGFGHCEILRDRDGRWLLGEFAARPGGLLIPRTLQLTYGVDNLDLLADQLVGRRPRTVAAPRGAFAWATIPVTGSGIITGMPDEKDVLNLPGVIEAQIVLRNGDSTGDLHAALTHAAYVVCRGEDPEQAETLARQVQHRCRIDVEQQPLVEQALSHRLGDRGGAIADAELLV</sequence>
<dbReference type="GO" id="GO:0046872">
    <property type="term" value="F:metal ion binding"/>
    <property type="evidence" value="ECO:0007669"/>
    <property type="project" value="InterPro"/>
</dbReference>
<dbReference type="EMBL" id="AP022575">
    <property type="protein sequence ID" value="BBX76169.1"/>
    <property type="molecule type" value="Genomic_DNA"/>
</dbReference>
<name>A0A7I7MYE3_9MYCO</name>
<evidence type="ECO:0000313" key="1">
    <source>
        <dbReference type="EMBL" id="BBX76169.1"/>
    </source>
</evidence>
<dbReference type="Gene3D" id="3.30.1490.20">
    <property type="entry name" value="ATP-grasp fold, A domain"/>
    <property type="match status" value="1"/>
</dbReference>
<dbReference type="Gene3D" id="3.40.50.20">
    <property type="match status" value="1"/>
</dbReference>
<proteinExistence type="predicted"/>
<accession>A0A7I7MYE3</accession>
<dbReference type="PANTHER" id="PTHR43585:SF2">
    <property type="entry name" value="ATP-GRASP ENZYME FSQD"/>
    <property type="match status" value="1"/>
</dbReference>
<dbReference type="PANTHER" id="PTHR43585">
    <property type="entry name" value="FUMIPYRROLE BIOSYNTHESIS PROTEIN C"/>
    <property type="match status" value="1"/>
</dbReference>
<dbReference type="OrthoDB" id="24041at2"/>
<gene>
    <name evidence="1" type="ORF">MSHI_40750</name>
</gene>
<dbReference type="SUPFAM" id="SSF56059">
    <property type="entry name" value="Glutathione synthetase ATP-binding domain-like"/>
    <property type="match status" value="1"/>
</dbReference>
<dbReference type="InterPro" id="IPR011761">
    <property type="entry name" value="ATP-grasp"/>
</dbReference>
<evidence type="ECO:0000313" key="2">
    <source>
        <dbReference type="Proteomes" id="UP000467236"/>
    </source>
</evidence>
<dbReference type="InterPro" id="IPR013815">
    <property type="entry name" value="ATP_grasp_subdomain_1"/>
</dbReference>
<dbReference type="Proteomes" id="UP000467236">
    <property type="component" value="Chromosome"/>
</dbReference>
<dbReference type="PROSITE" id="PS50975">
    <property type="entry name" value="ATP_GRASP"/>
    <property type="match status" value="1"/>
</dbReference>
<dbReference type="Pfam" id="PF18603">
    <property type="entry name" value="LAL_C2"/>
    <property type="match status" value="1"/>
</dbReference>
<reference evidence="1 2" key="1">
    <citation type="journal article" date="2019" name="Emerg. Microbes Infect.">
        <title>Comprehensive subspecies identification of 175 nontuberculous mycobacteria species based on 7547 genomic profiles.</title>
        <authorList>
            <person name="Matsumoto Y."/>
            <person name="Kinjo T."/>
            <person name="Motooka D."/>
            <person name="Nabeya D."/>
            <person name="Jung N."/>
            <person name="Uechi K."/>
            <person name="Horii T."/>
            <person name="Iida T."/>
            <person name="Fujita J."/>
            <person name="Nakamura S."/>
        </authorList>
    </citation>
    <scope>NUCLEOTIDE SEQUENCE [LARGE SCALE GENOMIC DNA]</scope>
    <source>
        <strain evidence="1 2">JCM 14233</strain>
    </source>
</reference>
<dbReference type="Gene3D" id="3.30.470.20">
    <property type="entry name" value="ATP-grasp fold, B domain"/>
    <property type="match status" value="1"/>
</dbReference>